<dbReference type="Proteomes" id="UP001595904">
    <property type="component" value="Unassembled WGS sequence"/>
</dbReference>
<proteinExistence type="predicted"/>
<gene>
    <name evidence="1" type="ORF">ACFPN2_31535</name>
</gene>
<organism evidence="1 2">
    <name type="scientific">Steroidobacter flavus</name>
    <dbReference type="NCBI Taxonomy" id="1842136"/>
    <lineage>
        <taxon>Bacteria</taxon>
        <taxon>Pseudomonadati</taxon>
        <taxon>Pseudomonadota</taxon>
        <taxon>Gammaproteobacteria</taxon>
        <taxon>Steroidobacterales</taxon>
        <taxon>Steroidobacteraceae</taxon>
        <taxon>Steroidobacter</taxon>
    </lineage>
</organism>
<evidence type="ECO:0000313" key="1">
    <source>
        <dbReference type="EMBL" id="MFC4313648.1"/>
    </source>
</evidence>
<dbReference type="EMBL" id="JBHSDU010000015">
    <property type="protein sequence ID" value="MFC4313648.1"/>
    <property type="molecule type" value="Genomic_DNA"/>
</dbReference>
<evidence type="ECO:0008006" key="3">
    <source>
        <dbReference type="Google" id="ProtNLM"/>
    </source>
</evidence>
<reference evidence="2" key="1">
    <citation type="journal article" date="2019" name="Int. J. Syst. Evol. Microbiol.">
        <title>The Global Catalogue of Microorganisms (GCM) 10K type strain sequencing project: providing services to taxonomists for standard genome sequencing and annotation.</title>
        <authorList>
            <consortium name="The Broad Institute Genomics Platform"/>
            <consortium name="The Broad Institute Genome Sequencing Center for Infectious Disease"/>
            <person name="Wu L."/>
            <person name="Ma J."/>
        </authorList>
    </citation>
    <scope>NUCLEOTIDE SEQUENCE [LARGE SCALE GENOMIC DNA]</scope>
    <source>
        <strain evidence="2">CGMCC 1.10759</strain>
    </source>
</reference>
<protein>
    <recommendedName>
        <fullName evidence="3">DUF2750 domain-containing protein</fullName>
    </recommendedName>
</protein>
<sequence>MDLDQEIAYVPNCLTQWYAANTSIRHLWAVEEHDALMVFITLEPTSDGDDALPVWFAKGHEWVSELTDLTRREVQLRLLGSSDMARPPVDTAAATIAELSWRDPWISA</sequence>
<dbReference type="RefSeq" id="WP_380604151.1">
    <property type="nucleotide sequence ID" value="NZ_JBHSDU010000015.1"/>
</dbReference>
<keyword evidence="2" id="KW-1185">Reference proteome</keyword>
<comment type="caution">
    <text evidence="1">The sequence shown here is derived from an EMBL/GenBank/DDBJ whole genome shotgun (WGS) entry which is preliminary data.</text>
</comment>
<evidence type="ECO:0000313" key="2">
    <source>
        <dbReference type="Proteomes" id="UP001595904"/>
    </source>
</evidence>
<name>A0ABV8T1C9_9GAMM</name>
<accession>A0ABV8T1C9</accession>